<evidence type="ECO:0000256" key="1">
    <source>
        <dbReference type="SAM" id="MobiDB-lite"/>
    </source>
</evidence>
<feature type="compositionally biased region" description="Polar residues" evidence="1">
    <location>
        <begin position="265"/>
        <end position="274"/>
    </location>
</feature>
<feature type="compositionally biased region" description="Low complexity" evidence="1">
    <location>
        <begin position="173"/>
        <end position="201"/>
    </location>
</feature>
<keyword evidence="3" id="KW-1185">Reference proteome</keyword>
<organism evidence="2 3">
    <name type="scientific">Cylicocyclus nassatus</name>
    <name type="common">Nematode worm</name>
    <dbReference type="NCBI Taxonomy" id="53992"/>
    <lineage>
        <taxon>Eukaryota</taxon>
        <taxon>Metazoa</taxon>
        <taxon>Ecdysozoa</taxon>
        <taxon>Nematoda</taxon>
        <taxon>Chromadorea</taxon>
        <taxon>Rhabditida</taxon>
        <taxon>Rhabditina</taxon>
        <taxon>Rhabditomorpha</taxon>
        <taxon>Strongyloidea</taxon>
        <taxon>Strongylidae</taxon>
        <taxon>Cylicocyclus</taxon>
    </lineage>
</organism>
<reference evidence="2" key="1">
    <citation type="submission" date="2023-07" db="EMBL/GenBank/DDBJ databases">
        <authorList>
            <consortium name="CYATHOMIX"/>
        </authorList>
    </citation>
    <scope>NUCLEOTIDE SEQUENCE</scope>
    <source>
        <strain evidence="2">N/A</strain>
    </source>
</reference>
<protein>
    <recommendedName>
        <fullName evidence="4">PHD-type domain-containing protein</fullName>
    </recommendedName>
</protein>
<dbReference type="Gene3D" id="3.30.40.10">
    <property type="entry name" value="Zinc/RING finger domain, C3HC4 (zinc finger)"/>
    <property type="match status" value="1"/>
</dbReference>
<sequence length="707" mass="76275">MFVAFINAKITGNRSLEAVDVSGRTLAYTSSERHHVQSMSASFPVPAPGPFNAQSPAFPQGGFAFPSEAFQQGFNANPYPTANGSHPTNPMFDPKQMNGYGFTNAQGPMGTPMMSPTAIPTSFGAHPMRQFPQATMPKCGQMRQRMPQHMGGVMAMNGQMQMMPNPQQPPTPMSQQQQQQQQAQAQHQQQQAQAQAQHQQQQAQAQHQQQQAQAQAQAQHQQQQAQQQQQQQQMSQQAANSQQMPPPTQSPSQAAHPSSSPMQANKPSPGSNRNAGYPPNSMRPSSNGSGHLKSEPSPASVQQNSSDQMSNSGMSASTALSPTSCSMFGSNAQSAPASDQGPPQPPTANTPFPLVTHYDMPPAFLHLQESFQMRNPALQLYYKRRKTLLILPYPAGPNLSNVAPMEPPTFAFLPHTKHYDVTYDRRYPMNAMSQGQPMHNRQPVPSPQMMSPAFQQPQPPNKGKAPPAKKSRNDSTDGGFPGMSTNNGMMMAPGCLPRPMQLPPDMSHYGGVPTSMGMNPGMQCYPGASPNGVPTSSTSSGANTPMSMPNGMFSMGGVPHSASSMNVSMQQHVNDSRSQQVPVSTGFPNISNGQLPSGEQQPLSSPRNQMTQNPYQQSGNQFDISPQCPKCLCLVSPTNRSVQCNGPCMRLFHQNCTGLLPRAFALLEEDPSAKGGSAPELEESDGLPEVKSRHVALVNIGHSFNLK</sequence>
<dbReference type="EMBL" id="CATQJL010000326">
    <property type="protein sequence ID" value="CAJ0609689.1"/>
    <property type="molecule type" value="Genomic_DNA"/>
</dbReference>
<dbReference type="Proteomes" id="UP001176961">
    <property type="component" value="Unassembled WGS sequence"/>
</dbReference>
<evidence type="ECO:0008006" key="4">
    <source>
        <dbReference type="Google" id="ProtNLM"/>
    </source>
</evidence>
<dbReference type="AlphaFoldDB" id="A0AA36HGK8"/>
<feature type="compositionally biased region" description="Low complexity" evidence="1">
    <location>
        <begin position="222"/>
        <end position="243"/>
    </location>
</feature>
<feature type="region of interest" description="Disordered" evidence="1">
    <location>
        <begin position="159"/>
        <end position="201"/>
    </location>
</feature>
<feature type="region of interest" description="Disordered" evidence="1">
    <location>
        <begin position="569"/>
        <end position="615"/>
    </location>
</feature>
<feature type="compositionally biased region" description="Low complexity" evidence="1">
    <location>
        <begin position="250"/>
        <end position="264"/>
    </location>
</feature>
<evidence type="ECO:0000313" key="3">
    <source>
        <dbReference type="Proteomes" id="UP001176961"/>
    </source>
</evidence>
<gene>
    <name evidence="2" type="ORF">CYNAS_LOCUS21672</name>
</gene>
<feature type="compositionally biased region" description="Polar residues" evidence="1">
    <location>
        <begin position="297"/>
        <end position="337"/>
    </location>
</feature>
<feature type="region of interest" description="Disordered" evidence="1">
    <location>
        <begin position="222"/>
        <end position="354"/>
    </location>
</feature>
<dbReference type="InterPro" id="IPR013083">
    <property type="entry name" value="Znf_RING/FYVE/PHD"/>
</dbReference>
<feature type="region of interest" description="Disordered" evidence="1">
    <location>
        <begin position="430"/>
        <end position="488"/>
    </location>
</feature>
<name>A0AA36HGK8_CYLNA</name>
<evidence type="ECO:0000313" key="2">
    <source>
        <dbReference type="EMBL" id="CAJ0609689.1"/>
    </source>
</evidence>
<comment type="caution">
    <text evidence="2">The sequence shown here is derived from an EMBL/GenBank/DDBJ whole genome shotgun (WGS) entry which is preliminary data.</text>
</comment>
<proteinExistence type="predicted"/>
<accession>A0AA36HGK8</accession>